<reference evidence="3" key="1">
    <citation type="journal article" date="2019" name="Int. J. Syst. Evol. Microbiol.">
        <title>The Global Catalogue of Microorganisms (GCM) 10K type strain sequencing project: providing services to taxonomists for standard genome sequencing and annotation.</title>
        <authorList>
            <consortium name="The Broad Institute Genomics Platform"/>
            <consortium name="The Broad Institute Genome Sequencing Center for Infectious Disease"/>
            <person name="Wu L."/>
            <person name="Ma J."/>
        </authorList>
    </citation>
    <scope>NUCLEOTIDE SEQUENCE [LARGE SCALE GENOMIC DNA]</scope>
    <source>
        <strain evidence="3">KCTC 33849</strain>
    </source>
</reference>
<protein>
    <submittedName>
        <fullName evidence="2">PucR family transcriptional regulator</fullName>
    </submittedName>
</protein>
<accession>A0ABW5SPN8</accession>
<dbReference type="RefSeq" id="WP_076312679.1">
    <property type="nucleotide sequence ID" value="NZ_JBHUMJ010000002.1"/>
</dbReference>
<sequence length="133" mass="15445">MTDNRFSAVQSDLIAILEDIPPERMRLYVDRYLGKLQETVIADPDLLLTLETYVSCHGQMNELSSKLFIHRNTAAYRLMKLERLLNMQLKSTDSLLLLHLVFMFRSILDIRGKEASLPEVDMNTTPYKLTRKV</sequence>
<feature type="domain" description="PucR C-terminal helix-turn-helix" evidence="1">
    <location>
        <begin position="46"/>
        <end position="101"/>
    </location>
</feature>
<dbReference type="PANTHER" id="PTHR33744">
    <property type="entry name" value="CARBOHYDRATE DIACID REGULATOR"/>
    <property type="match status" value="1"/>
</dbReference>
<dbReference type="Pfam" id="PF13556">
    <property type="entry name" value="HTH_30"/>
    <property type="match status" value="1"/>
</dbReference>
<evidence type="ECO:0000259" key="1">
    <source>
        <dbReference type="Pfam" id="PF13556"/>
    </source>
</evidence>
<proteinExistence type="predicted"/>
<dbReference type="InterPro" id="IPR042070">
    <property type="entry name" value="PucR_C-HTH_sf"/>
</dbReference>
<dbReference type="InterPro" id="IPR025736">
    <property type="entry name" value="PucR_C-HTH_dom"/>
</dbReference>
<name>A0ABW5SPN8_9BACL</name>
<gene>
    <name evidence="2" type="ORF">ACFSVM_12905</name>
</gene>
<organism evidence="2 3">
    <name type="scientific">Paenibacillus shunpengii</name>
    <dbReference type="NCBI Taxonomy" id="2054424"/>
    <lineage>
        <taxon>Bacteria</taxon>
        <taxon>Bacillati</taxon>
        <taxon>Bacillota</taxon>
        <taxon>Bacilli</taxon>
        <taxon>Bacillales</taxon>
        <taxon>Paenibacillaceae</taxon>
        <taxon>Paenibacillus</taxon>
    </lineage>
</organism>
<evidence type="ECO:0000313" key="2">
    <source>
        <dbReference type="EMBL" id="MFD2701370.1"/>
    </source>
</evidence>
<dbReference type="Gene3D" id="1.10.10.2840">
    <property type="entry name" value="PucR C-terminal helix-turn-helix domain"/>
    <property type="match status" value="1"/>
</dbReference>
<dbReference type="Proteomes" id="UP001597540">
    <property type="component" value="Unassembled WGS sequence"/>
</dbReference>
<dbReference type="InterPro" id="IPR051448">
    <property type="entry name" value="CdaR-like_regulators"/>
</dbReference>
<comment type="caution">
    <text evidence="2">The sequence shown here is derived from an EMBL/GenBank/DDBJ whole genome shotgun (WGS) entry which is preliminary data.</text>
</comment>
<keyword evidence="3" id="KW-1185">Reference proteome</keyword>
<evidence type="ECO:0000313" key="3">
    <source>
        <dbReference type="Proteomes" id="UP001597540"/>
    </source>
</evidence>
<dbReference type="EMBL" id="JBHUMJ010000002">
    <property type="protein sequence ID" value="MFD2701370.1"/>
    <property type="molecule type" value="Genomic_DNA"/>
</dbReference>